<accession>A0AB33TBE3</accession>
<dbReference type="InterPro" id="IPR000073">
    <property type="entry name" value="AB_hydrolase_1"/>
</dbReference>
<dbReference type="SUPFAM" id="SSF53474">
    <property type="entry name" value="alpha/beta-Hydrolases"/>
    <property type="match status" value="1"/>
</dbReference>
<dbReference type="InterPro" id="IPR050266">
    <property type="entry name" value="AB_hydrolase_sf"/>
</dbReference>
<dbReference type="AlphaFoldDB" id="A0AB33TBE3"/>
<reference evidence="2 3" key="1">
    <citation type="submission" date="2015-03" db="EMBL/GenBank/DDBJ databases">
        <authorList>
            <consortium name="Pathogen Informatics"/>
            <person name="Murphy D."/>
        </authorList>
    </citation>
    <scope>NUCLEOTIDE SEQUENCE [LARGE SCALE GENOMIC DNA]</scope>
    <source>
        <strain evidence="2 3">PAP036</strain>
    </source>
</reference>
<dbReference type="GO" id="GO:0046464">
    <property type="term" value="P:acylglycerol catabolic process"/>
    <property type="evidence" value="ECO:0007669"/>
    <property type="project" value="TreeGrafter"/>
</dbReference>
<dbReference type="PANTHER" id="PTHR43798:SF5">
    <property type="entry name" value="MONOACYLGLYCEROL LIPASE ABHD6"/>
    <property type="match status" value="1"/>
</dbReference>
<proteinExistence type="predicted"/>
<dbReference type="EMBL" id="CSUW01000009">
    <property type="protein sequence ID" value="CPT51825.1"/>
    <property type="molecule type" value="Genomic_DNA"/>
</dbReference>
<dbReference type="Gene3D" id="3.40.50.1820">
    <property type="entry name" value="alpha/beta hydrolase"/>
    <property type="match status" value="1"/>
</dbReference>
<dbReference type="GO" id="GO:0047372">
    <property type="term" value="F:monoacylglycerol lipase activity"/>
    <property type="evidence" value="ECO:0007669"/>
    <property type="project" value="TreeGrafter"/>
</dbReference>
<dbReference type="GO" id="GO:0016020">
    <property type="term" value="C:membrane"/>
    <property type="evidence" value="ECO:0007669"/>
    <property type="project" value="TreeGrafter"/>
</dbReference>
<dbReference type="GO" id="GO:0018786">
    <property type="term" value="F:haloalkane dehalogenase activity"/>
    <property type="evidence" value="ECO:0007669"/>
    <property type="project" value="UniProtKB-EC"/>
</dbReference>
<keyword evidence="2" id="KW-0378">Hydrolase</keyword>
<dbReference type="PRINTS" id="PR00111">
    <property type="entry name" value="ABHYDROLASE"/>
</dbReference>
<gene>
    <name evidence="2" type="primary">dhaA_4</name>
    <name evidence="2" type="ORF">ERS075527_03859</name>
</gene>
<name>A0AB33TBE3_9MYCO</name>
<dbReference type="Proteomes" id="UP000038487">
    <property type="component" value="Unassembled WGS sequence"/>
</dbReference>
<dbReference type="RefSeq" id="WP_005090174.1">
    <property type="nucleotide sequence ID" value="NZ_CM125927.1"/>
</dbReference>
<dbReference type="InterPro" id="IPR029058">
    <property type="entry name" value="AB_hydrolase_fold"/>
</dbReference>
<protein>
    <submittedName>
        <fullName evidence="2">Probable hydrolase, alpha/beta fold family</fullName>
        <ecNumber evidence="2">3.8.1.5</ecNumber>
    </submittedName>
</protein>
<organism evidence="2 3">
    <name type="scientific">Mycobacteroides abscessus</name>
    <dbReference type="NCBI Taxonomy" id="36809"/>
    <lineage>
        <taxon>Bacteria</taxon>
        <taxon>Bacillati</taxon>
        <taxon>Actinomycetota</taxon>
        <taxon>Actinomycetes</taxon>
        <taxon>Mycobacteriales</taxon>
        <taxon>Mycobacteriaceae</taxon>
        <taxon>Mycobacteroides</taxon>
    </lineage>
</organism>
<evidence type="ECO:0000259" key="1">
    <source>
        <dbReference type="Pfam" id="PF00561"/>
    </source>
</evidence>
<sequence length="296" mass="32476">MLSRFVYDGQTMAYTRTGAGKPILFLHNGGAAKEIWTEQVRALSGQYEVICLDHLGFGESDMPETGYTIGDYVARLSAFIDHLGYERISVVANCMGSTMTLLLAEQRPEIFDSLVIINPLSENTARRGIIGWIMPVVARFPKLSKAIARRVWVPRMLTNLVVVAQFGPRNWLRALRSPLPGTHVAGQGWSVRGRLASLAELFANPSMLGAVDRLRPGLDFPPFAVVWGASNLGLSPSAGRALNSTLRPDHAEFLPRCGHLPMMEAPDEVSAIIREFIDGTWDLEKTVTGETSATAR</sequence>
<feature type="domain" description="AB hydrolase-1" evidence="1">
    <location>
        <begin position="21"/>
        <end position="266"/>
    </location>
</feature>
<dbReference type="PANTHER" id="PTHR43798">
    <property type="entry name" value="MONOACYLGLYCEROL LIPASE"/>
    <property type="match status" value="1"/>
</dbReference>
<comment type="caution">
    <text evidence="2">The sequence shown here is derived from an EMBL/GenBank/DDBJ whole genome shotgun (WGS) entry which is preliminary data.</text>
</comment>
<evidence type="ECO:0000313" key="3">
    <source>
        <dbReference type="Proteomes" id="UP000038487"/>
    </source>
</evidence>
<evidence type="ECO:0000313" key="2">
    <source>
        <dbReference type="EMBL" id="CPT51825.1"/>
    </source>
</evidence>
<dbReference type="Pfam" id="PF00561">
    <property type="entry name" value="Abhydrolase_1"/>
    <property type="match status" value="1"/>
</dbReference>
<dbReference type="EC" id="3.8.1.5" evidence="2"/>